<dbReference type="InterPro" id="IPR037208">
    <property type="entry name" value="Spo0E-like_sf"/>
</dbReference>
<comment type="caution">
    <text evidence="1">The sequence shown here is derived from an EMBL/GenBank/DDBJ whole genome shotgun (WGS) entry which is preliminary data.</text>
</comment>
<organism evidence="1 2">
    <name type="scientific">Cytobacillus firmus DS1</name>
    <dbReference type="NCBI Taxonomy" id="1307436"/>
    <lineage>
        <taxon>Bacteria</taxon>
        <taxon>Bacillati</taxon>
        <taxon>Bacillota</taxon>
        <taxon>Bacilli</taxon>
        <taxon>Bacillales</taxon>
        <taxon>Bacillaceae</taxon>
        <taxon>Cytobacillus</taxon>
    </lineage>
</organism>
<sequence>MRLKKAIELTRQAMIQSIYSKGLIDVETLKLSQELDKLIVESQRLKREAKKLDPFEVICK</sequence>
<gene>
    <name evidence="1" type="ORF">PBF_11377</name>
</gene>
<proteinExistence type="predicted"/>
<reference evidence="2" key="1">
    <citation type="submission" date="2013-03" db="EMBL/GenBank/DDBJ databases">
        <title>Draft genome sequence of Bacillus firmus DS1.</title>
        <authorList>
            <person name="Peng D."/>
            <person name="Zhu L."/>
            <person name="Sun M."/>
        </authorList>
    </citation>
    <scope>NUCLEOTIDE SEQUENCE [LARGE SCALE GENOMIC DNA]</scope>
    <source>
        <strain evidence="2">DS1</strain>
    </source>
</reference>
<dbReference type="SUPFAM" id="SSF140500">
    <property type="entry name" value="BAS1536-like"/>
    <property type="match status" value="1"/>
</dbReference>
<name>W7KUB5_CYTFI</name>
<dbReference type="Gene3D" id="4.10.280.10">
    <property type="entry name" value="Helix-loop-helix DNA-binding domain"/>
    <property type="match status" value="1"/>
</dbReference>
<dbReference type="RefSeq" id="WP_235192245.1">
    <property type="nucleotide sequence ID" value="NZ_APVL01000007.1"/>
</dbReference>
<dbReference type="AlphaFoldDB" id="W7KUB5"/>
<dbReference type="GO" id="GO:0043937">
    <property type="term" value="P:regulation of sporulation"/>
    <property type="evidence" value="ECO:0007669"/>
    <property type="project" value="InterPro"/>
</dbReference>
<dbReference type="Proteomes" id="UP000019270">
    <property type="component" value="Unassembled WGS sequence"/>
</dbReference>
<dbReference type="Pfam" id="PF09388">
    <property type="entry name" value="SpoOE-like"/>
    <property type="match status" value="1"/>
</dbReference>
<protein>
    <recommendedName>
        <fullName evidence="3">Spo0E like sporulation regulatory protein</fullName>
    </recommendedName>
</protein>
<dbReference type="InterPro" id="IPR018540">
    <property type="entry name" value="Spo0E-like"/>
</dbReference>
<accession>W7KUB5</accession>
<reference evidence="1 2" key="2">
    <citation type="journal article" date="2016" name="Sci. Rep.">
        <title>A novel serine protease, Sep1, from Bacillus firmus DS-1 has nematicidal activity and degrades multiple intestinal-associated nematode proteins.</title>
        <authorList>
            <person name="Geng C."/>
            <person name="Nie X."/>
            <person name="Tang Z."/>
            <person name="Zhang Y."/>
            <person name="Lin J."/>
            <person name="Sun M."/>
            <person name="Peng D."/>
        </authorList>
    </citation>
    <scope>NUCLEOTIDE SEQUENCE [LARGE SCALE GENOMIC DNA]</scope>
    <source>
        <strain evidence="1 2">DS1</strain>
    </source>
</reference>
<dbReference type="PATRIC" id="fig|1307436.3.peg.2431"/>
<dbReference type="GO" id="GO:0046983">
    <property type="term" value="F:protein dimerization activity"/>
    <property type="evidence" value="ECO:0007669"/>
    <property type="project" value="InterPro"/>
</dbReference>
<dbReference type="EMBL" id="APVL01000007">
    <property type="protein sequence ID" value="EWG11090.1"/>
    <property type="molecule type" value="Genomic_DNA"/>
</dbReference>
<evidence type="ECO:0000313" key="2">
    <source>
        <dbReference type="Proteomes" id="UP000019270"/>
    </source>
</evidence>
<dbReference type="eggNOG" id="ENOG5030DCU">
    <property type="taxonomic scope" value="Bacteria"/>
</dbReference>
<evidence type="ECO:0000313" key="1">
    <source>
        <dbReference type="EMBL" id="EWG11090.1"/>
    </source>
</evidence>
<evidence type="ECO:0008006" key="3">
    <source>
        <dbReference type="Google" id="ProtNLM"/>
    </source>
</evidence>
<dbReference type="InterPro" id="IPR036638">
    <property type="entry name" value="HLH_DNA-bd_sf"/>
</dbReference>